<name>A0A3B6LR41_WHEAT</name>
<dbReference type="EnsemblPlants" id="TraesCS5B02G367800.1">
    <property type="protein sequence ID" value="TraesCS5B02G367800.1.cds1"/>
    <property type="gene ID" value="TraesCS5B02G367800"/>
</dbReference>
<evidence type="ECO:0000256" key="8">
    <source>
        <dbReference type="SAM" id="SignalP"/>
    </source>
</evidence>
<dbReference type="STRING" id="4565.A0A3B6LR41"/>
<evidence type="ECO:0000259" key="9">
    <source>
        <dbReference type="PROSITE" id="PS50927"/>
    </source>
</evidence>
<comment type="catalytic activity">
    <reaction evidence="7">
        <text>L-seryl-[protein] + ATP = O-phospho-L-seryl-[protein] + ADP + H(+)</text>
        <dbReference type="Rhea" id="RHEA:17989"/>
        <dbReference type="Rhea" id="RHEA-COMP:9863"/>
        <dbReference type="Rhea" id="RHEA-COMP:11604"/>
        <dbReference type="ChEBI" id="CHEBI:15378"/>
        <dbReference type="ChEBI" id="CHEBI:29999"/>
        <dbReference type="ChEBI" id="CHEBI:30616"/>
        <dbReference type="ChEBI" id="CHEBI:83421"/>
        <dbReference type="ChEBI" id="CHEBI:456216"/>
        <dbReference type="EC" id="2.7.11.1"/>
    </reaction>
</comment>
<dbReference type="Proteomes" id="UP000019116">
    <property type="component" value="Chromosome 5B"/>
</dbReference>
<reference evidence="10" key="1">
    <citation type="submission" date="2018-08" db="EMBL/GenBank/DDBJ databases">
        <authorList>
            <person name="Rossello M."/>
        </authorList>
    </citation>
    <scope>NUCLEOTIDE SEQUENCE [LARGE SCALE GENOMIC DNA]</scope>
    <source>
        <strain evidence="10">cv. Chinese Spring</strain>
    </source>
</reference>
<dbReference type="EC" id="2.7.11.1" evidence="2"/>
<protein>
    <recommendedName>
        <fullName evidence="2">non-specific serine/threonine protein kinase</fullName>
        <ecNumber evidence="2">2.7.11.1</ecNumber>
    </recommendedName>
</protein>
<evidence type="ECO:0000256" key="3">
    <source>
        <dbReference type="ARBA" id="ARBA00022729"/>
    </source>
</evidence>
<dbReference type="InterPro" id="IPR036426">
    <property type="entry name" value="Bulb-type_lectin_dom_sf"/>
</dbReference>
<dbReference type="SMART" id="SM00108">
    <property type="entry name" value="B_lectin"/>
    <property type="match status" value="1"/>
</dbReference>
<dbReference type="CDD" id="cd00028">
    <property type="entry name" value="B_lectin"/>
    <property type="match status" value="1"/>
</dbReference>
<dbReference type="AlphaFoldDB" id="A0A3B6LR41"/>
<proteinExistence type="predicted"/>
<evidence type="ECO:0000256" key="4">
    <source>
        <dbReference type="ARBA" id="ARBA00023157"/>
    </source>
</evidence>
<keyword evidence="5" id="KW-0675">Receptor</keyword>
<keyword evidence="11" id="KW-1185">Reference proteome</keyword>
<evidence type="ECO:0000256" key="6">
    <source>
        <dbReference type="ARBA" id="ARBA00047899"/>
    </source>
</evidence>
<dbReference type="PANTHER" id="PTHR32444">
    <property type="entry name" value="BULB-TYPE LECTIN DOMAIN-CONTAINING PROTEIN"/>
    <property type="match status" value="1"/>
</dbReference>
<evidence type="ECO:0000313" key="11">
    <source>
        <dbReference type="Proteomes" id="UP000019116"/>
    </source>
</evidence>
<keyword evidence="4" id="KW-1015">Disulfide bond</keyword>
<dbReference type="PROSITE" id="PS50927">
    <property type="entry name" value="BULB_LECTIN"/>
    <property type="match status" value="1"/>
</dbReference>
<dbReference type="Gramene" id="TraesCS5B03G0921300.1">
    <property type="protein sequence ID" value="TraesCS5B03G0921300.1.CDS1"/>
    <property type="gene ID" value="TraesCS5B03G0921300"/>
</dbReference>
<evidence type="ECO:0000256" key="7">
    <source>
        <dbReference type="ARBA" id="ARBA00048679"/>
    </source>
</evidence>
<dbReference type="PANTHER" id="PTHR32444:SF99">
    <property type="entry name" value="BULB-TYPE LECTIN DOMAIN-CONTAINING PROTEIN"/>
    <property type="match status" value="1"/>
</dbReference>
<dbReference type="Gramene" id="TraesCS5B02G367800.1">
    <property type="protein sequence ID" value="TraesCS5B02G367800.1.cds1"/>
    <property type="gene ID" value="TraesCS5B02G367800"/>
</dbReference>
<dbReference type="Pfam" id="PF00954">
    <property type="entry name" value="S_locus_glycop"/>
    <property type="match status" value="1"/>
</dbReference>
<comment type="catalytic activity">
    <reaction evidence="6">
        <text>L-threonyl-[protein] + ATP = O-phospho-L-threonyl-[protein] + ADP + H(+)</text>
        <dbReference type="Rhea" id="RHEA:46608"/>
        <dbReference type="Rhea" id="RHEA-COMP:11060"/>
        <dbReference type="Rhea" id="RHEA-COMP:11605"/>
        <dbReference type="ChEBI" id="CHEBI:15378"/>
        <dbReference type="ChEBI" id="CHEBI:30013"/>
        <dbReference type="ChEBI" id="CHEBI:30616"/>
        <dbReference type="ChEBI" id="CHEBI:61977"/>
        <dbReference type="ChEBI" id="CHEBI:456216"/>
        <dbReference type="EC" id="2.7.11.1"/>
    </reaction>
</comment>
<dbReference type="OrthoDB" id="642904at2759"/>
<dbReference type="Gramene" id="TraesCLE_scaffold_000812_01G000900.1">
    <property type="protein sequence ID" value="TraesCLE_scaffold_000812_01G000900.1"/>
    <property type="gene ID" value="TraesCLE_scaffold_000812_01G000900"/>
</dbReference>
<dbReference type="InterPro" id="IPR001480">
    <property type="entry name" value="Bulb-type_lectin_dom"/>
</dbReference>
<reference evidence="10" key="2">
    <citation type="submission" date="2018-10" db="UniProtKB">
        <authorList>
            <consortium name="EnsemblPlants"/>
        </authorList>
    </citation>
    <scope>IDENTIFICATION</scope>
</reference>
<keyword evidence="3 8" id="KW-0732">Signal</keyword>
<dbReference type="GO" id="GO:0016020">
    <property type="term" value="C:membrane"/>
    <property type="evidence" value="ECO:0007669"/>
    <property type="project" value="UniProtKB-SubCell"/>
</dbReference>
<feature type="signal peptide" evidence="8">
    <location>
        <begin position="1"/>
        <end position="22"/>
    </location>
</feature>
<dbReference type="Pfam" id="PF01453">
    <property type="entry name" value="B_lectin"/>
    <property type="match status" value="1"/>
</dbReference>
<dbReference type="SUPFAM" id="SSF51110">
    <property type="entry name" value="alpha-D-mannose-specific plant lectins"/>
    <property type="match status" value="1"/>
</dbReference>
<comment type="subcellular location">
    <subcellularLocation>
        <location evidence="1">Membrane</location>
        <topology evidence="1">Single-pass type I membrane protein</topology>
    </subcellularLocation>
</comment>
<sequence>MPPLHILVLGLLLLHTPPWCFTAAADEDTLLAGQSLTAGDKLVSRNDKLAVGFFQPAASRIGKSSNNATSPSSSWYLGMWFNKIPDFTLVWVANREEPITHPNLNLTQLKISSDGNLVIVVNHADTFTESVVWSTHIVNRTKTTNTSALVLLNNGNLALTSEKKRFWQSFEYLTDVVLPGAKFGRNKITGFIHQLISKKSLIDLGLGSYNLDQEDTGGFILERRNKPLVVYWRYKSSTTSSLNLLPLLTSLLDSKPQTKGLFNISFDDNIQEEYYMYTLRDESSSSAFVSLDISGQIKLNLGSQASQSWKTIYAQPDDPCDPPATCGPFTVCMRKPHPSCDCMDNFSHKSPHDRDFDD</sequence>
<dbReference type="Gramene" id="TraesROB_scaffold_021230_01G000100.1">
    <property type="protein sequence ID" value="TraesROB_scaffold_021230_01G000100.1"/>
    <property type="gene ID" value="TraesROB_scaffold_021230_01G000100"/>
</dbReference>
<dbReference type="SMR" id="A0A3B6LR41"/>
<evidence type="ECO:0000313" key="10">
    <source>
        <dbReference type="EnsemblPlants" id="TraesCS5B02G367800.1.cds1"/>
    </source>
</evidence>
<evidence type="ECO:0000256" key="2">
    <source>
        <dbReference type="ARBA" id="ARBA00012513"/>
    </source>
</evidence>
<evidence type="ECO:0000256" key="1">
    <source>
        <dbReference type="ARBA" id="ARBA00004479"/>
    </source>
</evidence>
<dbReference type="InterPro" id="IPR000858">
    <property type="entry name" value="S_locus_glycoprot_dom"/>
</dbReference>
<feature type="chain" id="PRO_5043177236" description="non-specific serine/threonine protein kinase" evidence="8">
    <location>
        <begin position="23"/>
        <end position="358"/>
    </location>
</feature>
<feature type="domain" description="Bulb-type lectin" evidence="9">
    <location>
        <begin position="27"/>
        <end position="172"/>
    </location>
</feature>
<dbReference type="GO" id="GO:0004674">
    <property type="term" value="F:protein serine/threonine kinase activity"/>
    <property type="evidence" value="ECO:0007669"/>
    <property type="project" value="UniProtKB-EC"/>
</dbReference>
<dbReference type="Gene3D" id="2.90.10.10">
    <property type="entry name" value="Bulb-type lectin domain"/>
    <property type="match status" value="1"/>
</dbReference>
<dbReference type="GO" id="GO:0051707">
    <property type="term" value="P:response to other organism"/>
    <property type="evidence" value="ECO:0007669"/>
    <property type="project" value="UniProtKB-ARBA"/>
</dbReference>
<accession>A0A3B6LR41</accession>
<evidence type="ECO:0000256" key="5">
    <source>
        <dbReference type="ARBA" id="ARBA00023170"/>
    </source>
</evidence>
<dbReference type="GO" id="GO:0048544">
    <property type="term" value="P:recognition of pollen"/>
    <property type="evidence" value="ECO:0007669"/>
    <property type="project" value="InterPro"/>
</dbReference>
<organism evidence="10">
    <name type="scientific">Triticum aestivum</name>
    <name type="common">Wheat</name>
    <dbReference type="NCBI Taxonomy" id="4565"/>
    <lineage>
        <taxon>Eukaryota</taxon>
        <taxon>Viridiplantae</taxon>
        <taxon>Streptophyta</taxon>
        <taxon>Embryophyta</taxon>
        <taxon>Tracheophyta</taxon>
        <taxon>Spermatophyta</taxon>
        <taxon>Magnoliopsida</taxon>
        <taxon>Liliopsida</taxon>
        <taxon>Poales</taxon>
        <taxon>Poaceae</taxon>
        <taxon>BOP clade</taxon>
        <taxon>Pooideae</taxon>
        <taxon>Triticodae</taxon>
        <taxon>Triticeae</taxon>
        <taxon>Triticinae</taxon>
        <taxon>Triticum</taxon>
    </lineage>
</organism>
<dbReference type="Gramene" id="TraesRN5B0100892500.1">
    <property type="protein sequence ID" value="TraesRN5B0100892500.1"/>
    <property type="gene ID" value="TraesRN5B0100892500"/>
</dbReference>